<gene>
    <name evidence="3" type="ORF">METZ01_LOCUS284798</name>
</gene>
<organism evidence="3">
    <name type="scientific">marine metagenome</name>
    <dbReference type="NCBI Taxonomy" id="408172"/>
    <lineage>
        <taxon>unclassified sequences</taxon>
        <taxon>metagenomes</taxon>
        <taxon>ecological metagenomes</taxon>
    </lineage>
</organism>
<evidence type="ECO:0000259" key="2">
    <source>
        <dbReference type="Pfam" id="PF01979"/>
    </source>
</evidence>
<accession>A0A382L4T3</accession>
<dbReference type="SUPFAM" id="SSF51338">
    <property type="entry name" value="Composite domain of metallo-dependent hydrolases"/>
    <property type="match status" value="1"/>
</dbReference>
<dbReference type="SUPFAM" id="SSF51556">
    <property type="entry name" value="Metallo-dependent hydrolases"/>
    <property type="match status" value="1"/>
</dbReference>
<feature type="non-terminal residue" evidence="3">
    <location>
        <position position="1"/>
    </location>
</feature>
<dbReference type="Pfam" id="PF01979">
    <property type="entry name" value="Amidohydro_1"/>
    <property type="match status" value="1"/>
</dbReference>
<sequence length="340" mass="37609">KMGARAWLAAFFQEGCSYTDTDGSVGIIWDSKKGQSALDKSLDLIKYLKSKDNELLTGFLFPARTDRCSDDLLRETIKQSKRFGGLHVRSHFSEYLTEYREFKSRNPKRTMIEWLDDVGFLGPNVCLTHCIYIAGHSDTGEEAKDDLSILANSETSVCHCPLVISRAGAVFESFSRYISAGINMGIGTDTFPPDLIEEIRLAALLNKALDRSRNVGTIEEVYNAITIGGAKALGREDLGRLAVGCKADISIFDLSGLALGVIDDPMRTLIHIATGRDCDTVIVNGKVVVEAGHVNGIDESELKNRAQTSWLKYKNGIVSWDWRGRDIDQMFPPSISNFNN</sequence>
<dbReference type="InterPro" id="IPR011059">
    <property type="entry name" value="Metal-dep_hydrolase_composite"/>
</dbReference>
<evidence type="ECO:0000313" key="3">
    <source>
        <dbReference type="EMBL" id="SVC31944.1"/>
    </source>
</evidence>
<feature type="domain" description="Amidohydrolase-related" evidence="2">
    <location>
        <begin position="31"/>
        <end position="288"/>
    </location>
</feature>
<dbReference type="Gene3D" id="3.20.20.140">
    <property type="entry name" value="Metal-dependent hydrolases"/>
    <property type="match status" value="1"/>
</dbReference>
<keyword evidence="1" id="KW-0378">Hydrolase</keyword>
<dbReference type="PANTHER" id="PTHR43794">
    <property type="entry name" value="AMINOHYDROLASE SSNA-RELATED"/>
    <property type="match status" value="1"/>
</dbReference>
<dbReference type="InterPro" id="IPR032466">
    <property type="entry name" value="Metal_Hydrolase"/>
</dbReference>
<dbReference type="GO" id="GO:0016810">
    <property type="term" value="F:hydrolase activity, acting on carbon-nitrogen (but not peptide) bonds"/>
    <property type="evidence" value="ECO:0007669"/>
    <property type="project" value="InterPro"/>
</dbReference>
<proteinExistence type="predicted"/>
<protein>
    <recommendedName>
        <fullName evidence="2">Amidohydrolase-related domain-containing protein</fullName>
    </recommendedName>
</protein>
<name>A0A382L4T3_9ZZZZ</name>
<dbReference type="Gene3D" id="2.30.40.10">
    <property type="entry name" value="Urease, subunit C, domain 1"/>
    <property type="match status" value="1"/>
</dbReference>
<dbReference type="AlphaFoldDB" id="A0A382L4T3"/>
<dbReference type="InterPro" id="IPR006680">
    <property type="entry name" value="Amidohydro-rel"/>
</dbReference>
<dbReference type="EMBL" id="UINC01084892">
    <property type="protein sequence ID" value="SVC31944.1"/>
    <property type="molecule type" value="Genomic_DNA"/>
</dbReference>
<dbReference type="InterPro" id="IPR050287">
    <property type="entry name" value="MTA/SAH_deaminase"/>
</dbReference>
<reference evidence="3" key="1">
    <citation type="submission" date="2018-05" db="EMBL/GenBank/DDBJ databases">
        <authorList>
            <person name="Lanie J.A."/>
            <person name="Ng W.-L."/>
            <person name="Kazmierczak K.M."/>
            <person name="Andrzejewski T.M."/>
            <person name="Davidsen T.M."/>
            <person name="Wayne K.J."/>
            <person name="Tettelin H."/>
            <person name="Glass J.I."/>
            <person name="Rusch D."/>
            <person name="Podicherti R."/>
            <person name="Tsui H.-C.T."/>
            <person name="Winkler M.E."/>
        </authorList>
    </citation>
    <scope>NUCLEOTIDE SEQUENCE</scope>
</reference>
<evidence type="ECO:0000256" key="1">
    <source>
        <dbReference type="ARBA" id="ARBA00022801"/>
    </source>
</evidence>
<dbReference type="PANTHER" id="PTHR43794:SF11">
    <property type="entry name" value="AMIDOHYDROLASE-RELATED DOMAIN-CONTAINING PROTEIN"/>
    <property type="match status" value="1"/>
</dbReference>